<dbReference type="RefSeq" id="WP_089271271.1">
    <property type="nucleotide sequence ID" value="NZ_FZOC01000001.1"/>
</dbReference>
<comment type="similarity">
    <text evidence="1">Belongs to the beta-class carbonic anhydrase family.</text>
</comment>
<dbReference type="EMBL" id="FZOC01000001">
    <property type="protein sequence ID" value="SNR62540.1"/>
    <property type="molecule type" value="Genomic_DNA"/>
</dbReference>
<feature type="region of interest" description="Disordered" evidence="2">
    <location>
        <begin position="240"/>
        <end position="360"/>
    </location>
</feature>
<dbReference type="GO" id="GO:0004089">
    <property type="term" value="F:carbonate dehydratase activity"/>
    <property type="evidence" value="ECO:0007669"/>
    <property type="project" value="InterPro"/>
</dbReference>
<dbReference type="GO" id="GO:0008270">
    <property type="term" value="F:zinc ion binding"/>
    <property type="evidence" value="ECO:0007669"/>
    <property type="project" value="InterPro"/>
</dbReference>
<evidence type="ECO:0000256" key="2">
    <source>
        <dbReference type="SAM" id="MobiDB-lite"/>
    </source>
</evidence>
<proteinExistence type="inferred from homology"/>
<feature type="signal peptide" evidence="3">
    <location>
        <begin position="1"/>
        <end position="20"/>
    </location>
</feature>
<evidence type="ECO:0000313" key="5">
    <source>
        <dbReference type="Proteomes" id="UP000198324"/>
    </source>
</evidence>
<evidence type="ECO:0000256" key="1">
    <source>
        <dbReference type="ARBA" id="ARBA00006217"/>
    </source>
</evidence>
<dbReference type="InterPro" id="IPR001765">
    <property type="entry name" value="Carbonic_anhydrase"/>
</dbReference>
<keyword evidence="5" id="KW-1185">Reference proteome</keyword>
<evidence type="ECO:0000256" key="3">
    <source>
        <dbReference type="SAM" id="SignalP"/>
    </source>
</evidence>
<sequence>MWRVLGIVCLIVSFVPSAMAQGAEVSVPADEAVQLLKGGNSRYAAGNPQAHFTAESVALQAGKVWPQPLAVVLTSSDMTAPAEAVFDQPPGGICSVRVAGLAAGAEVLASLEYGLAHLGAPVVLVLGSLDSRLIDAAMRNARSVGVPAALYADLRKAVTKAHEWSPTATGGDLREKAVRALVWQAMETILRKSVVVRSHVQDGRALLLGGVHDPATGQVAWLGRHPEQGRILAALWAAAHRPKPKPKPQAEPAQAQGGPADAGEAAQPMLPEAADAAVPATAGAVGSQPSQAKGGGERTVGATAKPQAKAQGKTQAKGQDGASAEPNPDPNARSQGEGELLLPESEKVQAKGQVKPAQHK</sequence>
<dbReference type="InterPro" id="IPR036874">
    <property type="entry name" value="Carbonic_anhydrase_sf"/>
</dbReference>
<dbReference type="Gene3D" id="3.40.1050.10">
    <property type="entry name" value="Carbonic anhydrase"/>
    <property type="match status" value="1"/>
</dbReference>
<reference evidence="4 5" key="1">
    <citation type="submission" date="2017-06" db="EMBL/GenBank/DDBJ databases">
        <authorList>
            <person name="Kim H.J."/>
            <person name="Triplett B.A."/>
        </authorList>
    </citation>
    <scope>NUCLEOTIDE SEQUENCE [LARGE SCALE GENOMIC DNA]</scope>
    <source>
        <strain evidence="4 5">DSM 13116</strain>
    </source>
</reference>
<dbReference type="SUPFAM" id="SSF53056">
    <property type="entry name" value="beta-carbonic anhydrase, cab"/>
    <property type="match status" value="1"/>
</dbReference>
<name>A0A238XV24_9BACT</name>
<organism evidence="4 5">
    <name type="scientific">Humidesulfovibrio mexicanus</name>
    <dbReference type="NCBI Taxonomy" id="147047"/>
    <lineage>
        <taxon>Bacteria</taxon>
        <taxon>Pseudomonadati</taxon>
        <taxon>Thermodesulfobacteriota</taxon>
        <taxon>Desulfovibrionia</taxon>
        <taxon>Desulfovibrionales</taxon>
        <taxon>Desulfovibrionaceae</taxon>
        <taxon>Humidesulfovibrio</taxon>
    </lineage>
</organism>
<feature type="compositionally biased region" description="Low complexity" evidence="2">
    <location>
        <begin position="250"/>
        <end position="284"/>
    </location>
</feature>
<protein>
    <submittedName>
        <fullName evidence="4">Carbonic anhydrase</fullName>
    </submittedName>
</protein>
<dbReference type="AlphaFoldDB" id="A0A238XV24"/>
<dbReference type="OrthoDB" id="9797527at2"/>
<evidence type="ECO:0000313" key="4">
    <source>
        <dbReference type="EMBL" id="SNR62540.1"/>
    </source>
</evidence>
<dbReference type="SMART" id="SM00947">
    <property type="entry name" value="Pro_CA"/>
    <property type="match status" value="1"/>
</dbReference>
<dbReference type="Proteomes" id="UP000198324">
    <property type="component" value="Unassembled WGS sequence"/>
</dbReference>
<keyword evidence="3" id="KW-0732">Signal</keyword>
<gene>
    <name evidence="4" type="ORF">SAMN04488503_0446</name>
</gene>
<accession>A0A238XV24</accession>
<feature type="chain" id="PRO_5013235100" evidence="3">
    <location>
        <begin position="21"/>
        <end position="360"/>
    </location>
</feature>
<dbReference type="Pfam" id="PF00484">
    <property type="entry name" value="Pro_CA"/>
    <property type="match status" value="1"/>
</dbReference>